<dbReference type="InterPro" id="IPR050229">
    <property type="entry name" value="GlpE_sulfurtransferase"/>
</dbReference>
<dbReference type="SUPFAM" id="SSF52821">
    <property type="entry name" value="Rhodanese/Cell cycle control phosphatase"/>
    <property type="match status" value="1"/>
</dbReference>
<dbReference type="InterPro" id="IPR036873">
    <property type="entry name" value="Rhodanese-like_dom_sf"/>
</dbReference>
<sequence length="138" mass="14978">MRRGLAKVLFIALGLLWALGAPAAYAGHPDIPRITNDELKALIDKKADIVILDAQLKSIYDSGHIKGALSFPWKADLTDSDVTEIPKDKPIVTYCDCGPGETDSSDLAFQLLGLGFTDVKILLNPAIRGWKKSGYPLE</sequence>
<protein>
    <recommendedName>
        <fullName evidence="2">Rhodanese domain-containing protein</fullName>
    </recommendedName>
</protein>
<feature type="chain" id="PRO_5046614543" description="Rhodanese domain-containing protein" evidence="1">
    <location>
        <begin position="27"/>
        <end position="138"/>
    </location>
</feature>
<dbReference type="EMBL" id="VZRA01000005">
    <property type="protein sequence ID" value="KAB0668847.1"/>
    <property type="molecule type" value="Genomic_DNA"/>
</dbReference>
<dbReference type="PANTHER" id="PTHR43031">
    <property type="entry name" value="FAD-DEPENDENT OXIDOREDUCTASE"/>
    <property type="match status" value="1"/>
</dbReference>
<evidence type="ECO:0000313" key="4">
    <source>
        <dbReference type="Proteomes" id="UP000798046"/>
    </source>
</evidence>
<dbReference type="InterPro" id="IPR001763">
    <property type="entry name" value="Rhodanese-like_dom"/>
</dbReference>
<dbReference type="RefSeq" id="WP_151157825.1">
    <property type="nucleotide sequence ID" value="NZ_VZRA01000005.1"/>
</dbReference>
<dbReference type="Proteomes" id="UP000798046">
    <property type="component" value="Unassembled WGS sequence"/>
</dbReference>
<evidence type="ECO:0000313" key="3">
    <source>
        <dbReference type="EMBL" id="KAB0668847.1"/>
    </source>
</evidence>
<dbReference type="PANTHER" id="PTHR43031:SF1">
    <property type="entry name" value="PYRIDINE NUCLEOTIDE-DISULPHIDE OXIDOREDUCTASE"/>
    <property type="match status" value="1"/>
</dbReference>
<gene>
    <name evidence="3" type="ORF">F6V30_15195</name>
</gene>
<dbReference type="SMART" id="SM00450">
    <property type="entry name" value="RHOD"/>
    <property type="match status" value="1"/>
</dbReference>
<name>A0ABQ6TLJ3_9BACT</name>
<feature type="signal peptide" evidence="1">
    <location>
        <begin position="1"/>
        <end position="26"/>
    </location>
</feature>
<proteinExistence type="predicted"/>
<dbReference type="Pfam" id="PF00581">
    <property type="entry name" value="Rhodanese"/>
    <property type="match status" value="1"/>
</dbReference>
<keyword evidence="4" id="KW-1185">Reference proteome</keyword>
<evidence type="ECO:0000256" key="1">
    <source>
        <dbReference type="SAM" id="SignalP"/>
    </source>
</evidence>
<accession>A0ABQ6TLJ3</accession>
<feature type="domain" description="Rhodanese" evidence="2">
    <location>
        <begin position="45"/>
        <end position="138"/>
    </location>
</feature>
<dbReference type="PROSITE" id="PS50206">
    <property type="entry name" value="RHODANESE_3"/>
    <property type="match status" value="1"/>
</dbReference>
<dbReference type="Gene3D" id="3.40.250.10">
    <property type="entry name" value="Rhodanese-like domain"/>
    <property type="match status" value="1"/>
</dbReference>
<evidence type="ECO:0000259" key="2">
    <source>
        <dbReference type="PROSITE" id="PS50206"/>
    </source>
</evidence>
<comment type="caution">
    <text evidence="3">The sequence shown here is derived from an EMBL/GenBank/DDBJ whole genome shotgun (WGS) entry which is preliminary data.</text>
</comment>
<keyword evidence="1" id="KW-0732">Signal</keyword>
<organism evidence="3 4">
    <name type="scientific">Oryzomonas sagensis</name>
    <dbReference type="NCBI Taxonomy" id="2603857"/>
    <lineage>
        <taxon>Bacteria</taxon>
        <taxon>Pseudomonadati</taxon>
        <taxon>Thermodesulfobacteriota</taxon>
        <taxon>Desulfuromonadia</taxon>
        <taxon>Geobacterales</taxon>
        <taxon>Geobacteraceae</taxon>
        <taxon>Oryzomonas</taxon>
    </lineage>
</organism>
<reference evidence="3 4" key="1">
    <citation type="journal article" date="2020" name="Microorganisms">
        <title>Description of Three Novel Members in the Family Geobacteraceae, Oryzomonas japonicum gen. nov., sp. nov., Oryzomonas sagensis sp. nov., and Oryzomonas ruber sp. nov.</title>
        <authorList>
            <person name="Xu Z."/>
            <person name="Masuda Y."/>
            <person name="Hayakawa C."/>
            <person name="Ushijima N."/>
            <person name="Kawano K."/>
            <person name="Shiratori Y."/>
            <person name="Senoo K."/>
            <person name="Itoh H."/>
        </authorList>
    </citation>
    <scope>NUCLEOTIDE SEQUENCE [LARGE SCALE GENOMIC DNA]</scope>
    <source>
        <strain evidence="3 4">Red100</strain>
    </source>
</reference>